<organism evidence="2 3">
    <name type="scientific">Colletotrichum kahawae</name>
    <name type="common">Coffee berry disease fungus</name>
    <dbReference type="NCBI Taxonomy" id="34407"/>
    <lineage>
        <taxon>Eukaryota</taxon>
        <taxon>Fungi</taxon>
        <taxon>Dikarya</taxon>
        <taxon>Ascomycota</taxon>
        <taxon>Pezizomycotina</taxon>
        <taxon>Sordariomycetes</taxon>
        <taxon>Hypocreomycetidae</taxon>
        <taxon>Glomerellales</taxon>
        <taxon>Glomerellaceae</taxon>
        <taxon>Colletotrichum</taxon>
        <taxon>Colletotrichum gloeosporioides species complex</taxon>
    </lineage>
</organism>
<accession>A0AAD9YKZ0</accession>
<dbReference type="AlphaFoldDB" id="A0AAD9YKZ0"/>
<feature type="compositionally biased region" description="Pro residues" evidence="1">
    <location>
        <begin position="9"/>
        <end position="19"/>
    </location>
</feature>
<name>A0AAD9YKZ0_COLKA</name>
<protein>
    <recommendedName>
        <fullName evidence="4">Aminoglycoside phosphotransferase domain-containing protein</fullName>
    </recommendedName>
</protein>
<evidence type="ECO:0000313" key="3">
    <source>
        <dbReference type="Proteomes" id="UP001281614"/>
    </source>
</evidence>
<dbReference type="Proteomes" id="UP001281614">
    <property type="component" value="Unassembled WGS sequence"/>
</dbReference>
<feature type="region of interest" description="Disordered" evidence="1">
    <location>
        <begin position="1"/>
        <end position="20"/>
    </location>
</feature>
<dbReference type="InterPro" id="IPR051678">
    <property type="entry name" value="AGP_Transferase"/>
</dbReference>
<dbReference type="PANTHER" id="PTHR21310:SF37">
    <property type="entry name" value="AMINOGLYCOSIDE PHOSPHOTRANSFERASE DOMAIN-CONTAINING PROTEIN"/>
    <property type="match status" value="1"/>
</dbReference>
<evidence type="ECO:0000313" key="2">
    <source>
        <dbReference type="EMBL" id="KAK2770260.1"/>
    </source>
</evidence>
<reference evidence="2" key="1">
    <citation type="submission" date="2023-02" db="EMBL/GenBank/DDBJ databases">
        <title>Colletotrichum kahawae CIFC_Que2 genome sequencing and assembly.</title>
        <authorList>
            <person name="Baroncelli R."/>
        </authorList>
    </citation>
    <scope>NUCLEOTIDE SEQUENCE</scope>
    <source>
        <strain evidence="2">CIFC_Que2</strain>
    </source>
</reference>
<proteinExistence type="predicted"/>
<evidence type="ECO:0000256" key="1">
    <source>
        <dbReference type="SAM" id="MobiDB-lite"/>
    </source>
</evidence>
<sequence>MSFPSRSAAPPPDIVPIPHSPNLTRLTMPIRIDLCPHDTETEPENIMKYQRDHKEKHLKALGKSHLLIEQKPREAGGWHFARWNPDKVPGPRDVKKMLDWYVTKNLFNFPRVKSVKLLGTGFTNVYFLVRFYIGAGEQAAVPDKVILRFSAPLYVSEDSQKDFDSRLDHEIAAMCWVRRTGKVPRVFVYDPTAQNELRLEWLVMEPIEGFVLRKCLDQDYCTCASGLHGLQPVGRSNPFYGPEEKRRTDIELQDLYDSFIDSGRDCGMVDELGKFIGGLDIEQEGGNAEFKKGRFMDQRFDVARLKSKTATNRGPFPTFEHYFDELFSVAYHDRESGNVYALKVELERQLKRQGFNYRDFFDKIREEEAQELYVHNLNLDEGNILVDENGKIKAVMGWEDALVFPSEWFGHITDLVVAIGRIHDERYRPLNEVLAPFRYFGRWGFSGVMPYPKLGFGDDDHRCPDSHLYSSTHFDINEARTPEPKKGFLKRIATKLKDL</sequence>
<gene>
    <name evidence="2" type="ORF">CKAH01_14838</name>
</gene>
<dbReference type="SUPFAM" id="SSF56112">
    <property type="entry name" value="Protein kinase-like (PK-like)"/>
    <property type="match status" value="1"/>
</dbReference>
<evidence type="ECO:0008006" key="4">
    <source>
        <dbReference type="Google" id="ProtNLM"/>
    </source>
</evidence>
<keyword evidence="3" id="KW-1185">Reference proteome</keyword>
<comment type="caution">
    <text evidence="2">The sequence shown here is derived from an EMBL/GenBank/DDBJ whole genome shotgun (WGS) entry which is preliminary data.</text>
</comment>
<dbReference type="PANTHER" id="PTHR21310">
    <property type="entry name" value="AMINOGLYCOSIDE PHOSPHOTRANSFERASE-RELATED-RELATED"/>
    <property type="match status" value="1"/>
</dbReference>
<dbReference type="EMBL" id="VYYT01000099">
    <property type="protein sequence ID" value="KAK2770260.1"/>
    <property type="molecule type" value="Genomic_DNA"/>
</dbReference>
<dbReference type="InterPro" id="IPR011009">
    <property type="entry name" value="Kinase-like_dom_sf"/>
</dbReference>